<organism evidence="7 8">
    <name type="scientific">Geoalkalibacter subterraneus</name>
    <dbReference type="NCBI Taxonomy" id="483547"/>
    <lineage>
        <taxon>Bacteria</taxon>
        <taxon>Pseudomonadati</taxon>
        <taxon>Thermodesulfobacteriota</taxon>
        <taxon>Desulfuromonadia</taxon>
        <taxon>Desulfuromonadales</taxon>
        <taxon>Geoalkalibacteraceae</taxon>
        <taxon>Geoalkalibacter</taxon>
    </lineage>
</organism>
<evidence type="ECO:0000313" key="8">
    <source>
        <dbReference type="Proteomes" id="UP000035036"/>
    </source>
</evidence>
<dbReference type="CDD" id="cd00592">
    <property type="entry name" value="HTH_MerR-like"/>
    <property type="match status" value="1"/>
</dbReference>
<reference evidence="7 8" key="1">
    <citation type="journal article" date="2015" name="Genome Announc.">
        <title>Genomes of Geoalkalibacter ferrihydriticus Z-0531T and Geoalkalibacter subterraneus Red1T, Two Haloalkaliphilic Metal-Reducing Deltaproteobacteria.</title>
        <authorList>
            <person name="Badalamenti J.P."/>
            <person name="Krajmalnik-Brown R."/>
            <person name="Torres C.I."/>
            <person name="Bond D.R."/>
        </authorList>
    </citation>
    <scope>NUCLEOTIDE SEQUENCE [LARGE SCALE GENOMIC DNA]</scope>
    <source>
        <strain evidence="7 8">Red1</strain>
    </source>
</reference>
<dbReference type="InterPro" id="IPR047057">
    <property type="entry name" value="MerR_fam"/>
</dbReference>
<keyword evidence="4" id="KW-0804">Transcription</keyword>
<feature type="coiled-coil region" evidence="5">
    <location>
        <begin position="105"/>
        <end position="132"/>
    </location>
</feature>
<evidence type="ECO:0000256" key="2">
    <source>
        <dbReference type="ARBA" id="ARBA00023015"/>
    </source>
</evidence>
<dbReference type="SMART" id="SM00422">
    <property type="entry name" value="HTH_MERR"/>
    <property type="match status" value="1"/>
</dbReference>
<feature type="domain" description="HTH merR-type" evidence="6">
    <location>
        <begin position="14"/>
        <end position="80"/>
    </location>
</feature>
<dbReference type="EMBL" id="CP010311">
    <property type="protein sequence ID" value="AJF06752.1"/>
    <property type="molecule type" value="Genomic_DNA"/>
</dbReference>
<protein>
    <submittedName>
        <fullName evidence="7">MerR family transcriptional regulator</fullName>
    </submittedName>
</protein>
<dbReference type="OrthoDB" id="9792348at2"/>
<dbReference type="SUPFAM" id="SSF46955">
    <property type="entry name" value="Putative DNA-binding domain"/>
    <property type="match status" value="1"/>
</dbReference>
<keyword evidence="5" id="KW-0175">Coiled coil</keyword>
<dbReference type="PANTHER" id="PTHR30204">
    <property type="entry name" value="REDOX-CYCLING DRUG-SENSING TRANSCRIPTIONAL ACTIVATOR SOXR"/>
    <property type="match status" value="1"/>
</dbReference>
<dbReference type="KEGG" id="gsb:GSUB_09640"/>
<evidence type="ECO:0000256" key="3">
    <source>
        <dbReference type="ARBA" id="ARBA00023125"/>
    </source>
</evidence>
<dbReference type="HOGENOM" id="CLU_060077_3_2_7"/>
<dbReference type="GO" id="GO:0003700">
    <property type="term" value="F:DNA-binding transcription factor activity"/>
    <property type="evidence" value="ECO:0007669"/>
    <property type="project" value="InterPro"/>
</dbReference>
<name>A0A0B5FF18_9BACT</name>
<keyword evidence="8" id="KW-1185">Reference proteome</keyword>
<dbReference type="PRINTS" id="PR00040">
    <property type="entry name" value="HTHMERR"/>
</dbReference>
<evidence type="ECO:0000256" key="1">
    <source>
        <dbReference type="ARBA" id="ARBA00022491"/>
    </source>
</evidence>
<keyword evidence="1" id="KW-0678">Repressor</keyword>
<evidence type="ECO:0000256" key="4">
    <source>
        <dbReference type="ARBA" id="ARBA00023163"/>
    </source>
</evidence>
<keyword evidence="2" id="KW-0805">Transcription regulation</keyword>
<dbReference type="InterPro" id="IPR000551">
    <property type="entry name" value="MerR-type_HTH_dom"/>
</dbReference>
<dbReference type="InterPro" id="IPR009061">
    <property type="entry name" value="DNA-bd_dom_put_sf"/>
</dbReference>
<evidence type="ECO:0000313" key="7">
    <source>
        <dbReference type="EMBL" id="AJF06752.1"/>
    </source>
</evidence>
<dbReference type="STRING" id="483547.GSUB_09640"/>
<gene>
    <name evidence="7" type="ORF">GSUB_09640</name>
</gene>
<dbReference type="RefSeq" id="WP_040200512.1">
    <property type="nucleotide sequence ID" value="NZ_CP010311.1"/>
</dbReference>
<evidence type="ECO:0000256" key="5">
    <source>
        <dbReference type="SAM" id="Coils"/>
    </source>
</evidence>
<dbReference type="PANTHER" id="PTHR30204:SF69">
    <property type="entry name" value="MERR-FAMILY TRANSCRIPTIONAL REGULATOR"/>
    <property type="match status" value="1"/>
</dbReference>
<dbReference type="Proteomes" id="UP000035036">
    <property type="component" value="Chromosome"/>
</dbReference>
<evidence type="ECO:0000259" key="6">
    <source>
        <dbReference type="PROSITE" id="PS50937"/>
    </source>
</evidence>
<dbReference type="AlphaFoldDB" id="A0A0B5FF18"/>
<keyword evidence="3" id="KW-0238">DNA-binding</keyword>
<dbReference type="Gene3D" id="1.10.1660.10">
    <property type="match status" value="1"/>
</dbReference>
<proteinExistence type="predicted"/>
<accession>A0A0B5FF18</accession>
<dbReference type="PROSITE" id="PS50937">
    <property type="entry name" value="HTH_MERR_2"/>
    <property type="match status" value="1"/>
</dbReference>
<dbReference type="Pfam" id="PF13411">
    <property type="entry name" value="MerR_1"/>
    <property type="match status" value="1"/>
</dbReference>
<sequence length="144" mass="16896">MDKTNHEKEEIVPIGDLCRTLGISTRTLRYWEEVGIIESVDRVDRANRGYTPYMVRRIKFIIRLRDLGLTIKEMQYLYKVYGDAKKTDQVIPELVRILNHHIGTIDEKIDKLTSLRAEIVDYRERLLEKLAESTQKEANDTESS</sequence>
<dbReference type="GO" id="GO:0003677">
    <property type="term" value="F:DNA binding"/>
    <property type="evidence" value="ECO:0007669"/>
    <property type="project" value="UniProtKB-KW"/>
</dbReference>